<dbReference type="EMBL" id="VAVZ01000024">
    <property type="protein sequence ID" value="TLP96228.1"/>
    <property type="molecule type" value="Genomic_DNA"/>
</dbReference>
<accession>A0A5R9BC82</accession>
<gene>
    <name evidence="3" type="ORF">FEF26_09580</name>
</gene>
<comment type="caution">
    <text evidence="3">The sequence shown here is derived from an EMBL/GenBank/DDBJ whole genome shotgun (WGS) entry which is preliminary data.</text>
</comment>
<evidence type="ECO:0000313" key="4">
    <source>
        <dbReference type="Proteomes" id="UP000310458"/>
    </source>
</evidence>
<dbReference type="RefSeq" id="WP_138253315.1">
    <property type="nucleotide sequence ID" value="NZ_VAVZ01000024.1"/>
</dbReference>
<keyword evidence="2" id="KW-0472">Membrane</keyword>
<dbReference type="Proteomes" id="UP000310458">
    <property type="component" value="Unassembled WGS sequence"/>
</dbReference>
<evidence type="ECO:0000256" key="2">
    <source>
        <dbReference type="SAM" id="Phobius"/>
    </source>
</evidence>
<keyword evidence="4" id="KW-1185">Reference proteome</keyword>
<feature type="compositionally biased region" description="Acidic residues" evidence="1">
    <location>
        <begin position="261"/>
        <end position="278"/>
    </location>
</feature>
<sequence length="278" mass="28882">MTEHSDRAQELIAAALAGDLSPAEQQEFEALRAQDPSIDSTMAEFCSLVTGLRTAGHQWEEATPPPSLEQSVLSLAGDLSSDDGTPAEQPGGPVPDHETSSADASLHPALDEQFARSTSTRSRRRAAFALAAAGGAVLGGAVTVGVQQIMDAPPDGPPGTYGAVEDVAFDSQTPGVDLDASLIAHTWGTETVLEIDGLEPGESFTVVLISEEGDEYASGTFFGSEVLIECRMNAAIMRDEVARVEITAADGDLIAGADLPDAIDPEAEETETEAAESD</sequence>
<evidence type="ECO:0000256" key="1">
    <source>
        <dbReference type="SAM" id="MobiDB-lite"/>
    </source>
</evidence>
<feature type="region of interest" description="Disordered" evidence="1">
    <location>
        <begin position="257"/>
        <end position="278"/>
    </location>
</feature>
<protein>
    <recommendedName>
        <fullName evidence="5">Anti-sigma factor</fullName>
    </recommendedName>
</protein>
<dbReference type="OrthoDB" id="5242431at2"/>
<name>A0A5R9BC82_9MICC</name>
<keyword evidence="2" id="KW-0812">Transmembrane</keyword>
<evidence type="ECO:0000313" key="3">
    <source>
        <dbReference type="EMBL" id="TLP96228.1"/>
    </source>
</evidence>
<feature type="region of interest" description="Disordered" evidence="1">
    <location>
        <begin position="77"/>
        <end position="104"/>
    </location>
</feature>
<proteinExistence type="predicted"/>
<keyword evidence="2" id="KW-1133">Transmembrane helix</keyword>
<evidence type="ECO:0008006" key="5">
    <source>
        <dbReference type="Google" id="ProtNLM"/>
    </source>
</evidence>
<feature type="transmembrane region" description="Helical" evidence="2">
    <location>
        <begin position="126"/>
        <end position="146"/>
    </location>
</feature>
<dbReference type="AlphaFoldDB" id="A0A5R9BC82"/>
<reference evidence="3 4" key="1">
    <citation type="submission" date="2019-05" db="EMBL/GenBank/DDBJ databases">
        <title>Nesterenkonia sp. GY074 isolated from the Southern Atlantic Ocean.</title>
        <authorList>
            <person name="Zhang G."/>
        </authorList>
    </citation>
    <scope>NUCLEOTIDE SEQUENCE [LARGE SCALE GENOMIC DNA]</scope>
    <source>
        <strain evidence="3 4">GY074</strain>
    </source>
</reference>
<organism evidence="3 4">
    <name type="scientific">Nesterenkonia salmonea</name>
    <dbReference type="NCBI Taxonomy" id="1804987"/>
    <lineage>
        <taxon>Bacteria</taxon>
        <taxon>Bacillati</taxon>
        <taxon>Actinomycetota</taxon>
        <taxon>Actinomycetes</taxon>
        <taxon>Micrococcales</taxon>
        <taxon>Micrococcaceae</taxon>
        <taxon>Nesterenkonia</taxon>
    </lineage>
</organism>